<dbReference type="RefSeq" id="WP_338436275.1">
    <property type="nucleotide sequence ID" value="NZ_JAUYVH010000003.1"/>
</dbReference>
<reference evidence="1 2" key="1">
    <citation type="submission" date="2023-08" db="EMBL/GenBank/DDBJ databases">
        <title>Oxalobacteraceae gen .nov., isolated from river sludge outside the plant.</title>
        <authorList>
            <person name="Zhao S.Y."/>
        </authorList>
    </citation>
    <scope>NUCLEOTIDE SEQUENCE [LARGE SCALE GENOMIC DNA]</scope>
    <source>
        <strain evidence="1 2">R-40</strain>
    </source>
</reference>
<evidence type="ECO:0008006" key="3">
    <source>
        <dbReference type="Google" id="ProtNLM"/>
    </source>
</evidence>
<evidence type="ECO:0000313" key="2">
    <source>
        <dbReference type="Proteomes" id="UP001225596"/>
    </source>
</evidence>
<proteinExistence type="predicted"/>
<protein>
    <recommendedName>
        <fullName evidence="3">DUF2116 family Zn-ribbon domain-containing protein</fullName>
    </recommendedName>
</protein>
<evidence type="ECO:0000313" key="1">
    <source>
        <dbReference type="EMBL" id="MDQ9170354.1"/>
    </source>
</evidence>
<organism evidence="1 2">
    <name type="scientific">Keguizhuia sedimenti</name>
    <dbReference type="NCBI Taxonomy" id="3064264"/>
    <lineage>
        <taxon>Bacteria</taxon>
        <taxon>Pseudomonadati</taxon>
        <taxon>Pseudomonadota</taxon>
        <taxon>Betaproteobacteria</taxon>
        <taxon>Burkholderiales</taxon>
        <taxon>Oxalobacteraceae</taxon>
        <taxon>Keguizhuia</taxon>
    </lineage>
</organism>
<gene>
    <name evidence="1" type="ORF">Q8A64_08000</name>
</gene>
<sequence>MNYSPVQTLQDSRTAEDAHRICRSASLQAKGTCWYCDKPVDNVRRFCSLSCRDDYFEEENDMFD</sequence>
<comment type="caution">
    <text evidence="1">The sequence shown here is derived from an EMBL/GenBank/DDBJ whole genome shotgun (WGS) entry which is preliminary data.</text>
</comment>
<keyword evidence="2" id="KW-1185">Reference proteome</keyword>
<dbReference type="EMBL" id="JAUYVH010000003">
    <property type="protein sequence ID" value="MDQ9170354.1"/>
    <property type="molecule type" value="Genomic_DNA"/>
</dbReference>
<accession>A0ABU1BNB7</accession>
<name>A0ABU1BNB7_9BURK</name>
<dbReference type="Proteomes" id="UP001225596">
    <property type="component" value="Unassembled WGS sequence"/>
</dbReference>